<proteinExistence type="predicted"/>
<sequence length="45" mass="5145">MNNQRFRQDTVALVKHKLCYPVPVADITASFDIADNNFLETLDGY</sequence>
<dbReference type="Proteomes" id="UP000236551">
    <property type="component" value="Chromosome"/>
</dbReference>
<dbReference type="EMBL" id="CP024978">
    <property type="protein sequence ID" value="ATZ30952.1"/>
    <property type="molecule type" value="Genomic_DNA"/>
</dbReference>
<reference evidence="1 2" key="1">
    <citation type="submission" date="2017-11" db="EMBL/GenBank/DDBJ databases">
        <title>Escherichia coli CV839-15 Genome sequencing and assembly.</title>
        <authorList>
            <person name="Li Z."/>
            <person name="Song N."/>
            <person name="Li W."/>
            <person name="Philip H.R."/>
            <person name="Bu Z."/>
            <person name="Siguo L."/>
        </authorList>
    </citation>
    <scope>NUCLEOTIDE SEQUENCE [LARGE SCALE GENOMIC DNA]</scope>
    <source>
        <strain evidence="1 2">CV839-15</strain>
    </source>
</reference>
<evidence type="ECO:0000313" key="2">
    <source>
        <dbReference type="Proteomes" id="UP000236551"/>
    </source>
</evidence>
<name>A0A066SX55_ECOLX</name>
<dbReference type="AlphaFoldDB" id="A0A066SX55"/>
<protein>
    <submittedName>
        <fullName evidence="1">Uncharacterized protein</fullName>
    </submittedName>
</protein>
<evidence type="ECO:0000313" key="1">
    <source>
        <dbReference type="EMBL" id="ATZ30952.1"/>
    </source>
</evidence>
<organism evidence="1 2">
    <name type="scientific">Escherichia coli</name>
    <dbReference type="NCBI Taxonomy" id="562"/>
    <lineage>
        <taxon>Bacteria</taxon>
        <taxon>Pseudomonadati</taxon>
        <taxon>Pseudomonadota</taxon>
        <taxon>Gammaproteobacteria</taxon>
        <taxon>Enterobacterales</taxon>
        <taxon>Enterobacteriaceae</taxon>
        <taxon>Escherichia</taxon>
    </lineage>
</organism>
<accession>A0A066SX55</accession>
<gene>
    <name evidence="1" type="ORF">CV83915_00580</name>
</gene>